<dbReference type="EMBL" id="JAVHNR010000007">
    <property type="protein sequence ID" value="KAK6337067.1"/>
    <property type="molecule type" value="Genomic_DNA"/>
</dbReference>
<evidence type="ECO:0000313" key="3">
    <source>
        <dbReference type="Proteomes" id="UP001313282"/>
    </source>
</evidence>
<protein>
    <submittedName>
        <fullName evidence="2">Uncharacterized protein</fullName>
    </submittedName>
</protein>
<sequence>MSNLARERVRWWSPRDSGSNWETTASSNSTETLLPPFLRVPREIRDEIYKYLLHFPLPPLPGPAPFDRWEDGHRLERRPSQFEDPNRNIDILRVNKQIHDEAREVLYSMNVFLIQITTAIADNTGGNEYLYTGDLTALYDSPWETLGYFYGDESLGTFAPYTYWTFQNCPLRLKSYSYTPRNVCWCPKCVEKVADQDTFPIPALHYRPLIRRIRIDLFETSMAIAQLKPYKRAKARKLLLPFRYRLEAALRPAAPRVAVEIAVASLDPAIGVEFEIESEHTFTQLIETLWPLTTGPWKYKITLPDHIQRRYGHLTDTILEACSREVPITRAEEEHFKKVDIDRYRYLRVRNRGIYVLDHVDYFTVYGENASHYMHRCRCPKEENVVLTVDEPTSETAEQEPAVTPPASVASTPNTSTSRRTSRRWRGITDGTRKIKDIIQGITS</sequence>
<organism evidence="2 3">
    <name type="scientific">Orbilia javanica</name>
    <dbReference type="NCBI Taxonomy" id="47235"/>
    <lineage>
        <taxon>Eukaryota</taxon>
        <taxon>Fungi</taxon>
        <taxon>Dikarya</taxon>
        <taxon>Ascomycota</taxon>
        <taxon>Pezizomycotina</taxon>
        <taxon>Orbiliomycetes</taxon>
        <taxon>Orbiliales</taxon>
        <taxon>Orbiliaceae</taxon>
        <taxon>Orbilia</taxon>
    </lineage>
</organism>
<dbReference type="AlphaFoldDB" id="A0AAN8MT42"/>
<keyword evidence="3" id="KW-1185">Reference proteome</keyword>
<dbReference type="InterPro" id="IPR038883">
    <property type="entry name" value="AN11006-like"/>
</dbReference>
<gene>
    <name evidence="2" type="ORF">TWF718_009853</name>
</gene>
<comment type="caution">
    <text evidence="2">The sequence shown here is derived from an EMBL/GenBank/DDBJ whole genome shotgun (WGS) entry which is preliminary data.</text>
</comment>
<evidence type="ECO:0000313" key="2">
    <source>
        <dbReference type="EMBL" id="KAK6337067.1"/>
    </source>
</evidence>
<accession>A0AAN8MT42</accession>
<reference evidence="2 3" key="1">
    <citation type="submission" date="2019-10" db="EMBL/GenBank/DDBJ databases">
        <authorList>
            <person name="Palmer J.M."/>
        </authorList>
    </citation>
    <scope>NUCLEOTIDE SEQUENCE [LARGE SCALE GENOMIC DNA]</scope>
    <source>
        <strain evidence="2 3">TWF718</strain>
    </source>
</reference>
<dbReference type="PANTHER" id="PTHR42085:SF2">
    <property type="entry name" value="F-BOX DOMAIN-CONTAINING PROTEIN"/>
    <property type="match status" value="1"/>
</dbReference>
<proteinExistence type="predicted"/>
<dbReference type="PANTHER" id="PTHR42085">
    <property type="entry name" value="F-BOX DOMAIN-CONTAINING PROTEIN"/>
    <property type="match status" value="1"/>
</dbReference>
<dbReference type="Proteomes" id="UP001313282">
    <property type="component" value="Unassembled WGS sequence"/>
</dbReference>
<feature type="region of interest" description="Disordered" evidence="1">
    <location>
        <begin position="391"/>
        <end position="424"/>
    </location>
</feature>
<name>A0AAN8MT42_9PEZI</name>
<evidence type="ECO:0000256" key="1">
    <source>
        <dbReference type="SAM" id="MobiDB-lite"/>
    </source>
</evidence>